<dbReference type="InterPro" id="IPR001123">
    <property type="entry name" value="LeuE-type"/>
</dbReference>
<dbReference type="Proteomes" id="UP000193017">
    <property type="component" value="Chromosome"/>
</dbReference>
<dbReference type="KEGG" id="pcon:B0A89_01095"/>
<evidence type="ECO:0000256" key="3">
    <source>
        <dbReference type="ARBA" id="ARBA00022692"/>
    </source>
</evidence>
<dbReference type="GO" id="GO:0005886">
    <property type="term" value="C:plasma membrane"/>
    <property type="evidence" value="ECO:0007669"/>
    <property type="project" value="UniProtKB-SubCell"/>
</dbReference>
<keyword evidence="3 6" id="KW-0812">Transmembrane</keyword>
<dbReference type="PANTHER" id="PTHR30086:SF19">
    <property type="entry name" value="THREONINE EFFLUX PROTEIN"/>
    <property type="match status" value="1"/>
</dbReference>
<evidence type="ECO:0008006" key="9">
    <source>
        <dbReference type="Google" id="ProtNLM"/>
    </source>
</evidence>
<evidence type="ECO:0000313" key="8">
    <source>
        <dbReference type="Proteomes" id="UP000193017"/>
    </source>
</evidence>
<evidence type="ECO:0000256" key="1">
    <source>
        <dbReference type="ARBA" id="ARBA00004651"/>
    </source>
</evidence>
<feature type="transmembrane region" description="Helical" evidence="6">
    <location>
        <begin position="180"/>
        <end position="198"/>
    </location>
</feature>
<dbReference type="AlphaFoldDB" id="A0A1W6D0I8"/>
<dbReference type="OrthoDB" id="9804822at2"/>
<organism evidence="7 8">
    <name type="scientific">Paracoccus contaminans</name>
    <dbReference type="NCBI Taxonomy" id="1945662"/>
    <lineage>
        <taxon>Bacteria</taxon>
        <taxon>Pseudomonadati</taxon>
        <taxon>Pseudomonadota</taxon>
        <taxon>Alphaproteobacteria</taxon>
        <taxon>Rhodobacterales</taxon>
        <taxon>Paracoccaceae</taxon>
        <taxon>Paracoccus</taxon>
    </lineage>
</organism>
<keyword evidence="4 6" id="KW-1133">Transmembrane helix</keyword>
<accession>A0A1W6D0I8</accession>
<evidence type="ECO:0000313" key="7">
    <source>
        <dbReference type="EMBL" id="ARJ70616.1"/>
    </source>
</evidence>
<evidence type="ECO:0000256" key="6">
    <source>
        <dbReference type="SAM" id="Phobius"/>
    </source>
</evidence>
<keyword evidence="2" id="KW-1003">Cell membrane</keyword>
<comment type="subcellular location">
    <subcellularLocation>
        <location evidence="1">Cell membrane</location>
        <topology evidence="1">Multi-pass membrane protein</topology>
    </subcellularLocation>
</comment>
<evidence type="ECO:0000256" key="2">
    <source>
        <dbReference type="ARBA" id="ARBA00022475"/>
    </source>
</evidence>
<protein>
    <recommendedName>
        <fullName evidence="9">Lysine transporter LysE</fullName>
    </recommendedName>
</protein>
<name>A0A1W6D0I8_9RHOB</name>
<keyword evidence="5 6" id="KW-0472">Membrane</keyword>
<reference evidence="7 8" key="1">
    <citation type="submission" date="2017-03" db="EMBL/GenBank/DDBJ databases">
        <title>Genome sequence of Paracoccus contaminans isolated from a water microcosm.</title>
        <authorList>
            <person name="Aurass P."/>
            <person name="Karste S."/>
            <person name="Trost E."/>
            <person name="Glaeser S.P."/>
            <person name="Kaempfer P."/>
            <person name="Flieger A."/>
        </authorList>
    </citation>
    <scope>NUCLEOTIDE SEQUENCE [LARGE SCALE GENOMIC DNA]</scope>
    <source>
        <strain evidence="8">RKI 16-01929T\LMG 29738T\CCM 8701T\CIP 111112T</strain>
    </source>
</reference>
<dbReference type="Pfam" id="PF01810">
    <property type="entry name" value="LysE"/>
    <property type="match status" value="1"/>
</dbReference>
<feature type="transmembrane region" description="Helical" evidence="6">
    <location>
        <begin position="144"/>
        <end position="168"/>
    </location>
</feature>
<keyword evidence="8" id="KW-1185">Reference proteome</keyword>
<gene>
    <name evidence="7" type="ORF">B0A89_01095</name>
</gene>
<feature type="transmembrane region" description="Helical" evidence="6">
    <location>
        <begin position="42"/>
        <end position="64"/>
    </location>
</feature>
<dbReference type="STRING" id="1945662.B0A89_01095"/>
<dbReference type="PANTHER" id="PTHR30086">
    <property type="entry name" value="ARGININE EXPORTER PROTEIN ARGO"/>
    <property type="match status" value="1"/>
</dbReference>
<sequence>MTLPQLALFVGTLAGAIISPGPAIIAAAKSAAARGPRASMPYAMGLAFGASLWCLFAVLGLTVLFRMVPQLYTALKVIGGAYLVWIAVQMIRHAAEPPGMDERTTAGPGFVQGMALNLSNPKPALFYGSVILSVFPALQGGASLVIYLVALSVELSFYAAITALMATAPVRRRYGAAKTWIDRIAGALIGALGLALMIRH</sequence>
<dbReference type="EMBL" id="CP020612">
    <property type="protein sequence ID" value="ARJ70616.1"/>
    <property type="molecule type" value="Genomic_DNA"/>
</dbReference>
<evidence type="ECO:0000256" key="5">
    <source>
        <dbReference type="ARBA" id="ARBA00023136"/>
    </source>
</evidence>
<proteinExistence type="predicted"/>
<feature type="transmembrane region" description="Helical" evidence="6">
    <location>
        <begin position="71"/>
        <end position="91"/>
    </location>
</feature>
<dbReference type="GO" id="GO:0015171">
    <property type="term" value="F:amino acid transmembrane transporter activity"/>
    <property type="evidence" value="ECO:0007669"/>
    <property type="project" value="TreeGrafter"/>
</dbReference>
<evidence type="ECO:0000256" key="4">
    <source>
        <dbReference type="ARBA" id="ARBA00022989"/>
    </source>
</evidence>